<sequence>MTITKIPYIDEEYQRKVNEKYNVRPFVHVKPTKENIPTVKVDSLDISQFKDGSENFESRKKLADQLEKSIRTYGFFYLTGHGIEKSLNEKLHAIAQSVMEIPEEEKIQYYAGAKTTDEEDRDKYMGGERGNGYKPKGYWGMQSGVRDAICHYNLRDLLQPEELKKHKQPEIVTANLDSIITYYDYIHNELLRKLTILCDIILEIPEGTLWENFFKIREGDIERSGFGWGRFMMYYGMSSEDEKKTKNTWLRGHSDSTAFTFIYSQPMTSLQLRDYYTGDWKYVDYMENAYVCNVGDALEFLTGAYFKSTIHRVVKPPQDQQNHRRLGLIYFADPAPYTVIDPETLDSPKLKRLGYNKPKEWEKITFGQWDSDKDRFFGKAKLYSAPVEEPTPVLIYGRYNERWHQSDKEHLKFSQNSLAIS</sequence>
<dbReference type="SUPFAM" id="SSF51197">
    <property type="entry name" value="Clavaminate synthase-like"/>
    <property type="match status" value="1"/>
</dbReference>
<dbReference type="Pfam" id="PF14226">
    <property type="entry name" value="DIOX_N"/>
    <property type="match status" value="1"/>
</dbReference>
<dbReference type="InterPro" id="IPR027443">
    <property type="entry name" value="IPNS-like_sf"/>
</dbReference>
<dbReference type="PRINTS" id="PR00682">
    <property type="entry name" value="IPNSYNTHASE"/>
</dbReference>
<dbReference type="InterPro" id="IPR050231">
    <property type="entry name" value="Iron_ascorbate_oxido_reductase"/>
</dbReference>
<protein>
    <recommendedName>
        <fullName evidence="5">Fe2OG dioxygenase domain-containing protein</fullName>
    </recommendedName>
</protein>
<name>A0A1E4TXS2_PACTA</name>
<dbReference type="STRING" id="669874.A0A1E4TXS2"/>
<dbReference type="AlphaFoldDB" id="A0A1E4TXS2"/>
<dbReference type="InterPro" id="IPR026992">
    <property type="entry name" value="DIOX_N"/>
</dbReference>
<dbReference type="Pfam" id="PF03171">
    <property type="entry name" value="2OG-FeII_Oxy"/>
    <property type="match status" value="1"/>
</dbReference>
<evidence type="ECO:0000259" key="1">
    <source>
        <dbReference type="Pfam" id="PF03171"/>
    </source>
</evidence>
<dbReference type="OrthoDB" id="406156at2759"/>
<proteinExistence type="predicted"/>
<gene>
    <name evidence="3" type="ORF">PACTADRAFT_74177</name>
</gene>
<keyword evidence="4" id="KW-1185">Reference proteome</keyword>
<organism evidence="3 4">
    <name type="scientific">Pachysolen tannophilus NRRL Y-2460</name>
    <dbReference type="NCBI Taxonomy" id="669874"/>
    <lineage>
        <taxon>Eukaryota</taxon>
        <taxon>Fungi</taxon>
        <taxon>Dikarya</taxon>
        <taxon>Ascomycota</taxon>
        <taxon>Saccharomycotina</taxon>
        <taxon>Pichiomycetes</taxon>
        <taxon>Pachysolenaceae</taxon>
        <taxon>Pachysolen</taxon>
    </lineage>
</organism>
<dbReference type="InterPro" id="IPR044861">
    <property type="entry name" value="IPNS-like_FE2OG_OXY"/>
</dbReference>
<evidence type="ECO:0000313" key="3">
    <source>
        <dbReference type="EMBL" id="ODV96529.1"/>
    </source>
</evidence>
<evidence type="ECO:0000313" key="4">
    <source>
        <dbReference type="Proteomes" id="UP000094236"/>
    </source>
</evidence>
<dbReference type="PANTHER" id="PTHR47990">
    <property type="entry name" value="2-OXOGLUTARATE (2OG) AND FE(II)-DEPENDENT OXYGENASE SUPERFAMILY PROTEIN-RELATED"/>
    <property type="match status" value="1"/>
</dbReference>
<evidence type="ECO:0008006" key="5">
    <source>
        <dbReference type="Google" id="ProtNLM"/>
    </source>
</evidence>
<dbReference type="EMBL" id="KV454012">
    <property type="protein sequence ID" value="ODV96529.1"/>
    <property type="molecule type" value="Genomic_DNA"/>
</dbReference>
<evidence type="ECO:0000259" key="2">
    <source>
        <dbReference type="Pfam" id="PF14226"/>
    </source>
</evidence>
<dbReference type="Gene3D" id="2.60.120.330">
    <property type="entry name" value="B-lactam Antibiotic, Isopenicillin N Synthase, Chain"/>
    <property type="match status" value="1"/>
</dbReference>
<reference evidence="4" key="1">
    <citation type="submission" date="2016-05" db="EMBL/GenBank/DDBJ databases">
        <title>Comparative genomics of biotechnologically important yeasts.</title>
        <authorList>
            <consortium name="DOE Joint Genome Institute"/>
            <person name="Riley R."/>
            <person name="Haridas S."/>
            <person name="Wolfe K.H."/>
            <person name="Lopes M.R."/>
            <person name="Hittinger C.T."/>
            <person name="Goker M."/>
            <person name="Salamov A."/>
            <person name="Wisecaver J."/>
            <person name="Long T.M."/>
            <person name="Aerts A.L."/>
            <person name="Barry K."/>
            <person name="Choi C."/>
            <person name="Clum A."/>
            <person name="Coughlan A.Y."/>
            <person name="Deshpande S."/>
            <person name="Douglass A.P."/>
            <person name="Hanson S.J."/>
            <person name="Klenk H.-P."/>
            <person name="Labutti K."/>
            <person name="Lapidus A."/>
            <person name="Lindquist E."/>
            <person name="Lipzen A."/>
            <person name="Meier-Kolthoff J.P."/>
            <person name="Ohm R.A."/>
            <person name="Otillar R.P."/>
            <person name="Pangilinan J."/>
            <person name="Peng Y."/>
            <person name="Rokas A."/>
            <person name="Rosa C.A."/>
            <person name="Scheuner C."/>
            <person name="Sibirny A.A."/>
            <person name="Slot J.C."/>
            <person name="Stielow J.B."/>
            <person name="Sun H."/>
            <person name="Kurtzman C.P."/>
            <person name="Blackwell M."/>
            <person name="Grigoriev I.V."/>
            <person name="Jeffries T.W."/>
        </authorList>
    </citation>
    <scope>NUCLEOTIDE SEQUENCE [LARGE SCALE GENOMIC DNA]</scope>
    <source>
        <strain evidence="4">NRRL Y-2460</strain>
    </source>
</reference>
<feature type="domain" description="Non-haem dioxygenase N-terminal" evidence="2">
    <location>
        <begin position="43"/>
        <end position="113"/>
    </location>
</feature>
<accession>A0A1E4TXS2</accession>
<dbReference type="Proteomes" id="UP000094236">
    <property type="component" value="Unassembled WGS sequence"/>
</dbReference>
<feature type="domain" description="Isopenicillin N synthase-like Fe(2+) 2OG dioxygenase" evidence="1">
    <location>
        <begin position="234"/>
        <end position="332"/>
    </location>
</feature>